<reference evidence="3 4" key="1">
    <citation type="submission" date="2014-09" db="EMBL/GenBank/DDBJ databases">
        <title>Draft genome sequence of an obligately methylotrophic methanogen, Methanococcoides methylutens, isolated from marine sediment.</title>
        <authorList>
            <person name="Guan Y."/>
            <person name="Ngugi D.K."/>
            <person name="Blom J."/>
            <person name="Ali S."/>
            <person name="Ferry J.G."/>
            <person name="Stingl U."/>
        </authorList>
    </citation>
    <scope>NUCLEOTIDE SEQUENCE [LARGE SCALE GENOMIC DNA]</scope>
    <source>
        <strain evidence="3 4">DSM 2657</strain>
    </source>
</reference>
<dbReference type="Gene3D" id="3.90.1010.10">
    <property type="match status" value="1"/>
</dbReference>
<dbReference type="AlphaFoldDB" id="A0A099SZB9"/>
<dbReference type="Pfam" id="PF02657">
    <property type="entry name" value="SufE"/>
    <property type="match status" value="1"/>
</dbReference>
<evidence type="ECO:0000313" key="4">
    <source>
        <dbReference type="Proteomes" id="UP000029859"/>
    </source>
</evidence>
<keyword evidence="4" id="KW-1185">Reference proteome</keyword>
<dbReference type="Proteomes" id="UP000029859">
    <property type="component" value="Unassembled WGS sequence"/>
</dbReference>
<accession>A0A099SZB9</accession>
<proteinExistence type="inferred from homology"/>
<dbReference type="OrthoDB" id="124665at2157"/>
<dbReference type="SUPFAM" id="SSF82649">
    <property type="entry name" value="SufE/NifU"/>
    <property type="match status" value="1"/>
</dbReference>
<comment type="caution">
    <text evidence="3">The sequence shown here is derived from an EMBL/GenBank/DDBJ whole genome shotgun (WGS) entry which is preliminary data.</text>
</comment>
<comment type="similarity">
    <text evidence="1">Belongs to the SufE family.</text>
</comment>
<gene>
    <name evidence="3" type="ORF">LI82_10965</name>
</gene>
<evidence type="ECO:0000256" key="1">
    <source>
        <dbReference type="ARBA" id="ARBA00010282"/>
    </source>
</evidence>
<protein>
    <submittedName>
        <fullName evidence="3">Fe-S metabolism protein SufE</fullName>
    </submittedName>
</protein>
<dbReference type="PANTHER" id="PTHR43597:SF5">
    <property type="entry name" value="SUFE-LIKE PROTEIN 2, CHLOROPLASTIC"/>
    <property type="match status" value="1"/>
</dbReference>
<evidence type="ECO:0000313" key="3">
    <source>
        <dbReference type="EMBL" id="KGK98232.1"/>
    </source>
</evidence>
<organism evidence="3 4">
    <name type="scientific">Methanococcoides methylutens</name>
    <dbReference type="NCBI Taxonomy" id="2226"/>
    <lineage>
        <taxon>Archaea</taxon>
        <taxon>Methanobacteriati</taxon>
        <taxon>Methanobacteriota</taxon>
        <taxon>Stenosarchaea group</taxon>
        <taxon>Methanomicrobia</taxon>
        <taxon>Methanosarcinales</taxon>
        <taxon>Methanosarcinaceae</taxon>
        <taxon>Methanococcoides</taxon>
    </lineage>
</organism>
<dbReference type="PANTHER" id="PTHR43597">
    <property type="entry name" value="SULFUR ACCEPTOR PROTEIN CSDE"/>
    <property type="match status" value="1"/>
</dbReference>
<name>A0A099SZB9_METMT</name>
<evidence type="ECO:0000259" key="2">
    <source>
        <dbReference type="Pfam" id="PF02657"/>
    </source>
</evidence>
<feature type="domain" description="Fe-S metabolism associated" evidence="2">
    <location>
        <begin position="11"/>
        <end position="128"/>
    </location>
</feature>
<dbReference type="InterPro" id="IPR003808">
    <property type="entry name" value="Fe-S_metab-assoc_dom"/>
</dbReference>
<dbReference type="RefSeq" id="WP_048195569.1">
    <property type="nucleotide sequence ID" value="NZ_CAAGSM010000001.1"/>
</dbReference>
<sequence>MNDAIQDEIIKQFEGLEWFDKYGLLISFAKELEPMSDEFKTEDNAISGCQSKVWIRSHTEDGKLIFDLDSDAMITKGIISLVAKVVNNRPPQEILNADLYFIDKIGLKSNLSPARSNGLKSIITRIKEVAKEEADSNS</sequence>
<dbReference type="EMBL" id="JRHO01000014">
    <property type="protein sequence ID" value="KGK98232.1"/>
    <property type="molecule type" value="Genomic_DNA"/>
</dbReference>